<dbReference type="Proteomes" id="UP000324800">
    <property type="component" value="Unassembled WGS sequence"/>
</dbReference>
<name>A0A5J4VVP9_9EUKA</name>
<evidence type="ECO:0000313" key="2">
    <source>
        <dbReference type="Proteomes" id="UP000324800"/>
    </source>
</evidence>
<reference evidence="1 2" key="1">
    <citation type="submission" date="2019-03" db="EMBL/GenBank/DDBJ databases">
        <title>Single cell metagenomics reveals metabolic interactions within the superorganism composed of flagellate Streblomastix strix and complex community of Bacteroidetes bacteria on its surface.</title>
        <authorList>
            <person name="Treitli S.C."/>
            <person name="Kolisko M."/>
            <person name="Husnik F."/>
            <person name="Keeling P."/>
            <person name="Hampl V."/>
        </authorList>
    </citation>
    <scope>NUCLEOTIDE SEQUENCE [LARGE SCALE GENOMIC DNA]</scope>
    <source>
        <strain evidence="1">ST1C</strain>
    </source>
</reference>
<protein>
    <submittedName>
        <fullName evidence="1">Uncharacterized protein</fullName>
    </submittedName>
</protein>
<accession>A0A5J4VVP9</accession>
<evidence type="ECO:0000313" key="1">
    <source>
        <dbReference type="EMBL" id="KAA6386645.1"/>
    </source>
</evidence>
<gene>
    <name evidence="1" type="ORF">EZS28_017829</name>
</gene>
<dbReference type="EMBL" id="SNRW01004711">
    <property type="protein sequence ID" value="KAA6386645.1"/>
    <property type="molecule type" value="Genomic_DNA"/>
</dbReference>
<organism evidence="1 2">
    <name type="scientific">Streblomastix strix</name>
    <dbReference type="NCBI Taxonomy" id="222440"/>
    <lineage>
        <taxon>Eukaryota</taxon>
        <taxon>Metamonada</taxon>
        <taxon>Preaxostyla</taxon>
        <taxon>Oxymonadida</taxon>
        <taxon>Streblomastigidae</taxon>
        <taxon>Streblomastix</taxon>
    </lineage>
</organism>
<sequence>MWGACLKLRNPINDIRFWETDAVDGTFIAAINEKQQLFFAYYGAYILTQKATAATALAKQMDMKLESSDYYKLQRHVRHIPGEQNKFPDTLSRLVTSGVYMINQQILNEAIHILKVKPSIDLFTNRMN</sequence>
<dbReference type="AlphaFoldDB" id="A0A5J4VVP9"/>
<comment type="caution">
    <text evidence="1">The sequence shown here is derived from an EMBL/GenBank/DDBJ whole genome shotgun (WGS) entry which is preliminary data.</text>
</comment>
<proteinExistence type="predicted"/>